<dbReference type="Proteomes" id="UP000789704">
    <property type="component" value="Unassembled WGS sequence"/>
</dbReference>
<name>A0A9N8RTF8_9BURK</name>
<proteinExistence type="predicted"/>
<feature type="signal peptide" evidence="1">
    <location>
        <begin position="1"/>
        <end position="23"/>
    </location>
</feature>
<dbReference type="Pfam" id="PF13663">
    <property type="entry name" value="DUF4148"/>
    <property type="match status" value="1"/>
</dbReference>
<protein>
    <recommendedName>
        <fullName evidence="4">DUF4148 domain-containing protein</fullName>
    </recommendedName>
</protein>
<dbReference type="AlphaFoldDB" id="A0A9N8RTF8"/>
<dbReference type="RefSeq" id="WP_228874982.1">
    <property type="nucleotide sequence ID" value="NZ_CAJQYZ010000022.1"/>
</dbReference>
<feature type="chain" id="PRO_5040260255" description="DUF4148 domain-containing protein" evidence="1">
    <location>
        <begin position="24"/>
        <end position="121"/>
    </location>
</feature>
<sequence length="121" mass="12286">MKKILVCLALAAGSLAAPVVSFAQSNAPVTRAEVRADLVRLEQAGYNPSAADDANYPADIQAAEAKVAAQETAQQATQAYGGVAQNGTSAAGAPVRTAPMHTSMQPACVGPVSFCNTYFGS</sequence>
<dbReference type="InterPro" id="IPR025421">
    <property type="entry name" value="DUF4148"/>
</dbReference>
<organism evidence="2 3">
    <name type="scientific">Paraburkholderia saeva</name>
    <dbReference type="NCBI Taxonomy" id="2777537"/>
    <lineage>
        <taxon>Bacteria</taxon>
        <taxon>Pseudomonadati</taxon>
        <taxon>Pseudomonadota</taxon>
        <taxon>Betaproteobacteria</taxon>
        <taxon>Burkholderiales</taxon>
        <taxon>Burkholderiaceae</taxon>
        <taxon>Paraburkholderia</taxon>
    </lineage>
</organism>
<accession>A0A9N8RTF8</accession>
<evidence type="ECO:0008006" key="4">
    <source>
        <dbReference type="Google" id="ProtNLM"/>
    </source>
</evidence>
<evidence type="ECO:0000256" key="1">
    <source>
        <dbReference type="SAM" id="SignalP"/>
    </source>
</evidence>
<dbReference type="EMBL" id="CAJQZC010000002">
    <property type="protein sequence ID" value="CAG4889943.1"/>
    <property type="molecule type" value="Genomic_DNA"/>
</dbReference>
<keyword evidence="3" id="KW-1185">Reference proteome</keyword>
<evidence type="ECO:0000313" key="2">
    <source>
        <dbReference type="EMBL" id="CAG4889943.1"/>
    </source>
</evidence>
<keyword evidence="1" id="KW-0732">Signal</keyword>
<evidence type="ECO:0000313" key="3">
    <source>
        <dbReference type="Proteomes" id="UP000789704"/>
    </source>
</evidence>
<reference evidence="2" key="1">
    <citation type="submission" date="2021-04" db="EMBL/GenBank/DDBJ databases">
        <authorList>
            <person name="Vanwijnsberghe S."/>
        </authorList>
    </citation>
    <scope>NUCLEOTIDE SEQUENCE</scope>
    <source>
        <strain evidence="2">LMG 31841</strain>
    </source>
</reference>
<gene>
    <name evidence="2" type="ORF">LMG31841_00935</name>
</gene>
<comment type="caution">
    <text evidence="2">The sequence shown here is derived from an EMBL/GenBank/DDBJ whole genome shotgun (WGS) entry which is preliminary data.</text>
</comment>